<organism evidence="2">
    <name type="scientific">Magallana gigas</name>
    <name type="common">Pacific oyster</name>
    <name type="synonym">Crassostrea gigas</name>
    <dbReference type="NCBI Taxonomy" id="29159"/>
    <lineage>
        <taxon>Eukaryota</taxon>
        <taxon>Metazoa</taxon>
        <taxon>Spiralia</taxon>
        <taxon>Lophotrochozoa</taxon>
        <taxon>Mollusca</taxon>
        <taxon>Bivalvia</taxon>
        <taxon>Autobranchia</taxon>
        <taxon>Pteriomorphia</taxon>
        <taxon>Ostreida</taxon>
        <taxon>Ostreoidea</taxon>
        <taxon>Ostreidae</taxon>
        <taxon>Magallana</taxon>
    </lineage>
</organism>
<proteinExistence type="predicted"/>
<reference evidence="2" key="1">
    <citation type="journal article" date="2012" name="Nature">
        <title>The oyster genome reveals stress adaptation and complexity of shell formation.</title>
        <authorList>
            <person name="Zhang G."/>
            <person name="Fang X."/>
            <person name="Guo X."/>
            <person name="Li L."/>
            <person name="Luo R."/>
            <person name="Xu F."/>
            <person name="Yang P."/>
            <person name="Zhang L."/>
            <person name="Wang X."/>
            <person name="Qi H."/>
            <person name="Xiong Z."/>
            <person name="Que H."/>
            <person name="Xie Y."/>
            <person name="Holland P.W."/>
            <person name="Paps J."/>
            <person name="Zhu Y."/>
            <person name="Wu F."/>
            <person name="Chen Y."/>
            <person name="Wang J."/>
            <person name="Peng C."/>
            <person name="Meng J."/>
            <person name="Yang L."/>
            <person name="Liu J."/>
            <person name="Wen B."/>
            <person name="Zhang N."/>
            <person name="Huang Z."/>
            <person name="Zhu Q."/>
            <person name="Feng Y."/>
            <person name="Mount A."/>
            <person name="Hedgecock D."/>
            <person name="Xu Z."/>
            <person name="Liu Y."/>
            <person name="Domazet-Loso T."/>
            <person name="Du Y."/>
            <person name="Sun X."/>
            <person name="Zhang S."/>
            <person name="Liu B."/>
            <person name="Cheng P."/>
            <person name="Jiang X."/>
            <person name="Li J."/>
            <person name="Fan D."/>
            <person name="Wang W."/>
            <person name="Fu W."/>
            <person name="Wang T."/>
            <person name="Wang B."/>
            <person name="Zhang J."/>
            <person name="Peng Z."/>
            <person name="Li Y."/>
            <person name="Li N."/>
            <person name="Wang J."/>
            <person name="Chen M."/>
            <person name="He Y."/>
            <person name="Tan F."/>
            <person name="Song X."/>
            <person name="Zheng Q."/>
            <person name="Huang R."/>
            <person name="Yang H."/>
            <person name="Du X."/>
            <person name="Chen L."/>
            <person name="Yang M."/>
            <person name="Gaffney P.M."/>
            <person name="Wang S."/>
            <person name="Luo L."/>
            <person name="She Z."/>
            <person name="Ming Y."/>
            <person name="Huang W."/>
            <person name="Zhang S."/>
            <person name="Huang B."/>
            <person name="Zhang Y."/>
            <person name="Qu T."/>
            <person name="Ni P."/>
            <person name="Miao G."/>
            <person name="Wang J."/>
            <person name="Wang Q."/>
            <person name="Steinberg C.E."/>
            <person name="Wang H."/>
            <person name="Li N."/>
            <person name="Qian L."/>
            <person name="Zhang G."/>
            <person name="Li Y."/>
            <person name="Yang H."/>
            <person name="Liu X."/>
            <person name="Wang J."/>
            <person name="Yin Y."/>
            <person name="Wang J."/>
        </authorList>
    </citation>
    <scope>NUCLEOTIDE SEQUENCE [LARGE SCALE GENOMIC DNA]</scope>
    <source>
        <strain evidence="2">05x7-T-G4-1.051#20</strain>
    </source>
</reference>
<feature type="region of interest" description="Disordered" evidence="1">
    <location>
        <begin position="1"/>
        <end position="61"/>
    </location>
</feature>
<dbReference type="HOGENOM" id="CLU_2924875_0_0_1"/>
<evidence type="ECO:0000313" key="2">
    <source>
        <dbReference type="EMBL" id="EKC32451.1"/>
    </source>
</evidence>
<dbReference type="AlphaFoldDB" id="K1REC5"/>
<gene>
    <name evidence="2" type="ORF">CGI_10004320</name>
</gene>
<accession>K1REC5</accession>
<dbReference type="EMBL" id="JH817305">
    <property type="protein sequence ID" value="EKC32451.1"/>
    <property type="molecule type" value="Genomic_DNA"/>
</dbReference>
<evidence type="ECO:0000256" key="1">
    <source>
        <dbReference type="SAM" id="MobiDB-lite"/>
    </source>
</evidence>
<feature type="compositionally biased region" description="Low complexity" evidence="1">
    <location>
        <begin position="43"/>
        <end position="52"/>
    </location>
</feature>
<name>K1REC5_MAGGI</name>
<feature type="compositionally biased region" description="Low complexity" evidence="1">
    <location>
        <begin position="13"/>
        <end position="27"/>
    </location>
</feature>
<sequence>MKPQNQAPEGVQTRAIEAAAVNTATAPPQSPSPQRTQPPPQLPSQQRMPQLSTSPPEDPAI</sequence>
<feature type="compositionally biased region" description="Pro residues" evidence="1">
    <location>
        <begin position="28"/>
        <end position="42"/>
    </location>
</feature>
<dbReference type="InParanoid" id="K1REC5"/>
<protein>
    <submittedName>
        <fullName evidence="2">Uncharacterized protein</fullName>
    </submittedName>
</protein>